<dbReference type="EMBL" id="JACEIK010008523">
    <property type="protein sequence ID" value="MCE3051413.1"/>
    <property type="molecule type" value="Genomic_DNA"/>
</dbReference>
<evidence type="ECO:0000313" key="2">
    <source>
        <dbReference type="Proteomes" id="UP000823775"/>
    </source>
</evidence>
<accession>A0ABS8WKP8</accession>
<name>A0ABS8WKP8_DATST</name>
<reference evidence="1 2" key="1">
    <citation type="journal article" date="2021" name="BMC Genomics">
        <title>Datura genome reveals duplications of psychoactive alkaloid biosynthetic genes and high mutation rate following tissue culture.</title>
        <authorList>
            <person name="Rajewski A."/>
            <person name="Carter-House D."/>
            <person name="Stajich J."/>
            <person name="Litt A."/>
        </authorList>
    </citation>
    <scope>NUCLEOTIDE SEQUENCE [LARGE SCALE GENOMIC DNA]</scope>
    <source>
        <strain evidence="1">AR-01</strain>
    </source>
</reference>
<gene>
    <name evidence="1" type="ORF">HAX54_049769</name>
</gene>
<keyword evidence="2" id="KW-1185">Reference proteome</keyword>
<dbReference type="Proteomes" id="UP000823775">
    <property type="component" value="Unassembled WGS sequence"/>
</dbReference>
<sequence length="94" mass="10554">MASGFGRDLSTYASLFWWTGSWTGDMLLVDSGVLVLRDLQSHIWVAYVAHMKLRCVPQVCAASLRKQASYQLEFVVKAVLDSSDSVIFLLDLRL</sequence>
<protein>
    <submittedName>
        <fullName evidence="1">Uncharacterized protein</fullName>
    </submittedName>
</protein>
<proteinExistence type="predicted"/>
<evidence type="ECO:0000313" key="1">
    <source>
        <dbReference type="EMBL" id="MCE3051413.1"/>
    </source>
</evidence>
<comment type="caution">
    <text evidence="1">The sequence shown here is derived from an EMBL/GenBank/DDBJ whole genome shotgun (WGS) entry which is preliminary data.</text>
</comment>
<organism evidence="1 2">
    <name type="scientific">Datura stramonium</name>
    <name type="common">Jimsonweed</name>
    <name type="synonym">Common thornapple</name>
    <dbReference type="NCBI Taxonomy" id="4076"/>
    <lineage>
        <taxon>Eukaryota</taxon>
        <taxon>Viridiplantae</taxon>
        <taxon>Streptophyta</taxon>
        <taxon>Embryophyta</taxon>
        <taxon>Tracheophyta</taxon>
        <taxon>Spermatophyta</taxon>
        <taxon>Magnoliopsida</taxon>
        <taxon>eudicotyledons</taxon>
        <taxon>Gunneridae</taxon>
        <taxon>Pentapetalae</taxon>
        <taxon>asterids</taxon>
        <taxon>lamiids</taxon>
        <taxon>Solanales</taxon>
        <taxon>Solanaceae</taxon>
        <taxon>Solanoideae</taxon>
        <taxon>Datureae</taxon>
        <taxon>Datura</taxon>
    </lineage>
</organism>